<dbReference type="AlphaFoldDB" id="A0A4Y2CQX8"/>
<organism evidence="1 2">
    <name type="scientific">Araneus ventricosus</name>
    <name type="common">Orbweaver spider</name>
    <name type="synonym">Epeira ventricosa</name>
    <dbReference type="NCBI Taxonomy" id="182803"/>
    <lineage>
        <taxon>Eukaryota</taxon>
        <taxon>Metazoa</taxon>
        <taxon>Ecdysozoa</taxon>
        <taxon>Arthropoda</taxon>
        <taxon>Chelicerata</taxon>
        <taxon>Arachnida</taxon>
        <taxon>Araneae</taxon>
        <taxon>Araneomorphae</taxon>
        <taxon>Entelegynae</taxon>
        <taxon>Araneoidea</taxon>
        <taxon>Araneidae</taxon>
        <taxon>Araneus</taxon>
    </lineage>
</organism>
<comment type="caution">
    <text evidence="1">The sequence shown here is derived from an EMBL/GenBank/DDBJ whole genome shotgun (WGS) entry which is preliminary data.</text>
</comment>
<reference evidence="1 2" key="1">
    <citation type="journal article" date="2019" name="Sci. Rep.">
        <title>Orb-weaving spider Araneus ventricosus genome elucidates the spidroin gene catalogue.</title>
        <authorList>
            <person name="Kono N."/>
            <person name="Nakamura H."/>
            <person name="Ohtoshi R."/>
            <person name="Moran D.A.P."/>
            <person name="Shinohara A."/>
            <person name="Yoshida Y."/>
            <person name="Fujiwara M."/>
            <person name="Mori M."/>
            <person name="Tomita M."/>
            <person name="Arakawa K."/>
        </authorList>
    </citation>
    <scope>NUCLEOTIDE SEQUENCE [LARGE SCALE GENOMIC DNA]</scope>
</reference>
<keyword evidence="2" id="KW-1185">Reference proteome</keyword>
<evidence type="ECO:0000313" key="2">
    <source>
        <dbReference type="Proteomes" id="UP000499080"/>
    </source>
</evidence>
<dbReference type="EMBL" id="BGPR01000234">
    <property type="protein sequence ID" value="GBM06861.1"/>
    <property type="molecule type" value="Genomic_DNA"/>
</dbReference>
<accession>A0A4Y2CQX8</accession>
<sequence length="94" mass="10590">MSFKELPTKCGRSRSNGLPSRVFRTIFSSRMSQSTGSTQPISIILLKSVVCARTYPVRNEPRNFHRTLQFSLKQSQIVPGTRPTQSPRLVLVTP</sequence>
<evidence type="ECO:0000313" key="1">
    <source>
        <dbReference type="EMBL" id="GBM06861.1"/>
    </source>
</evidence>
<protein>
    <submittedName>
        <fullName evidence="1">Uncharacterized protein</fullName>
    </submittedName>
</protein>
<gene>
    <name evidence="1" type="ORF">AVEN_173614_1</name>
</gene>
<proteinExistence type="predicted"/>
<dbReference type="Proteomes" id="UP000499080">
    <property type="component" value="Unassembled WGS sequence"/>
</dbReference>
<name>A0A4Y2CQX8_ARAVE</name>